<evidence type="ECO:0000313" key="1">
    <source>
        <dbReference type="EMBL" id="HBK54048.1"/>
    </source>
</evidence>
<dbReference type="Proteomes" id="UP000263273">
    <property type="component" value="Unassembled WGS sequence"/>
</dbReference>
<dbReference type="Gene3D" id="1.20.1500.10">
    <property type="entry name" value="YheA/YmcA-like"/>
    <property type="match status" value="1"/>
</dbReference>
<protein>
    <recommendedName>
        <fullName evidence="3">YlbF family regulator</fullName>
    </recommendedName>
</protein>
<dbReference type="InterPro" id="IPR023378">
    <property type="entry name" value="YheA/YmcA-like_dom_sf"/>
</dbReference>
<evidence type="ECO:0008006" key="3">
    <source>
        <dbReference type="Google" id="ProtNLM"/>
    </source>
</evidence>
<dbReference type="InterPro" id="IPR010368">
    <property type="entry name" value="Com_YlbF"/>
</dbReference>
<dbReference type="Pfam" id="PF06133">
    <property type="entry name" value="Com_YlbF"/>
    <property type="match status" value="1"/>
</dbReference>
<sequence length="71" mass="8205">ELRQRQAEFNRAQILGNDVPKETVQELSLEFARINQIKEIAEFLRAETAFVQMFNDIQEIINKAIKSGLEA</sequence>
<dbReference type="SUPFAM" id="SSF158622">
    <property type="entry name" value="YheA/YmcA-like"/>
    <property type="match status" value="1"/>
</dbReference>
<comment type="caution">
    <text evidence="1">The sequence shown here is derived from an EMBL/GenBank/DDBJ whole genome shotgun (WGS) entry which is preliminary data.</text>
</comment>
<dbReference type="AlphaFoldDB" id="A0A354YXH5"/>
<evidence type="ECO:0000313" key="2">
    <source>
        <dbReference type="Proteomes" id="UP000263273"/>
    </source>
</evidence>
<dbReference type="STRING" id="378794.GCA_001570625_02028"/>
<proteinExistence type="predicted"/>
<reference evidence="1 2" key="1">
    <citation type="journal article" date="2018" name="Nat. Biotechnol.">
        <title>A standardized bacterial taxonomy based on genome phylogeny substantially revises the tree of life.</title>
        <authorList>
            <person name="Parks D.H."/>
            <person name="Chuvochina M."/>
            <person name="Waite D.W."/>
            <person name="Rinke C."/>
            <person name="Skarshewski A."/>
            <person name="Chaumeil P.A."/>
            <person name="Hugenholtz P."/>
        </authorList>
    </citation>
    <scope>NUCLEOTIDE SEQUENCE [LARGE SCALE GENOMIC DNA]</scope>
    <source>
        <strain evidence="1">UBA10948</strain>
    </source>
</reference>
<organism evidence="1 2">
    <name type="scientific">Syntrophomonas wolfei</name>
    <dbReference type="NCBI Taxonomy" id="863"/>
    <lineage>
        <taxon>Bacteria</taxon>
        <taxon>Bacillati</taxon>
        <taxon>Bacillota</taxon>
        <taxon>Clostridia</taxon>
        <taxon>Eubacteriales</taxon>
        <taxon>Syntrophomonadaceae</taxon>
        <taxon>Syntrophomonas</taxon>
    </lineage>
</organism>
<name>A0A354YXH5_9FIRM</name>
<gene>
    <name evidence="1" type="ORF">DDZ44_08945</name>
</gene>
<feature type="non-terminal residue" evidence="1">
    <location>
        <position position="1"/>
    </location>
</feature>
<accession>A0A354YXH5</accession>
<dbReference type="EMBL" id="DNZF01000195">
    <property type="protein sequence ID" value="HBK54048.1"/>
    <property type="molecule type" value="Genomic_DNA"/>
</dbReference>